<evidence type="ECO:0000313" key="3">
    <source>
        <dbReference type="EMBL" id="CAK9008115.1"/>
    </source>
</evidence>
<sequence>MHTRGRRAERGWKAGCGPFSGWNCCGHRLAPRVVWLVLAAATCTISLNFVTRWSPYRTWSLRSLAPRPGISPRGAPSGRPQPLLVPRKEGPQWWDARNSASPVVKPPSQAGGPWRMWYYGRAGAEWSKGLKAFLPTGRIGCAESDDGLKWRRRKGPLEGGACLDPSEEGFDCVHVGVGDVVELPNGTLWMYYFGGGLDGLPNEGIRMQIGCLEAPDRCLATSDDGLTWHRAGDALLTPSGEDFDALFVAWPRVLPPWQTRDVLGLSGKWYMTYHTAQFGPEGLRWTAGAALSEDGLVWSKVGPILGPSGGGWDALGVGVRHVLVKDGALTMLYEAVDEQGDHAVGLAVSSDGLTWRRQEVPGRAAGGPVLRKGEDGDWDSRVVGTPYAVAPVGDAPWRLYYVGEAKGSPGLRIGVAECYEDDLLCWRKRGAEAMDLPKDAREGLYKRVFEDAQKSKVAAAPSSPPPALDLDLPD</sequence>
<evidence type="ECO:0000313" key="4">
    <source>
        <dbReference type="Proteomes" id="UP001642484"/>
    </source>
</evidence>
<dbReference type="InterPro" id="IPR023296">
    <property type="entry name" value="Glyco_hydro_beta-prop_sf"/>
</dbReference>
<dbReference type="EMBL" id="CAXAMN010004180">
    <property type="protein sequence ID" value="CAK9008115.1"/>
    <property type="molecule type" value="Genomic_DNA"/>
</dbReference>
<name>A0ABP0J189_9DINO</name>
<keyword evidence="2" id="KW-0812">Transmembrane</keyword>
<evidence type="ECO:0000256" key="2">
    <source>
        <dbReference type="SAM" id="Phobius"/>
    </source>
</evidence>
<protein>
    <recommendedName>
        <fullName evidence="5">Glycosyl hydrolase family 32 N-terminal domain-containing protein</fullName>
    </recommendedName>
</protein>
<keyword evidence="2" id="KW-1133">Transmembrane helix</keyword>
<feature type="region of interest" description="Disordered" evidence="1">
    <location>
        <begin position="455"/>
        <end position="474"/>
    </location>
</feature>
<comment type="caution">
    <text evidence="3">The sequence shown here is derived from an EMBL/GenBank/DDBJ whole genome shotgun (WGS) entry which is preliminary data.</text>
</comment>
<dbReference type="SUPFAM" id="SSF75005">
    <property type="entry name" value="Arabinanase/levansucrase/invertase"/>
    <property type="match status" value="2"/>
</dbReference>
<evidence type="ECO:0008006" key="5">
    <source>
        <dbReference type="Google" id="ProtNLM"/>
    </source>
</evidence>
<accession>A0ABP0J189</accession>
<dbReference type="PANTHER" id="PTHR35279:SF4">
    <property type="entry name" value="GLYCOSYL HYDROLASE FAMILY 32 N-TERMINAL DOMAIN-CONTAINING PROTEIN"/>
    <property type="match status" value="1"/>
</dbReference>
<feature type="transmembrane region" description="Helical" evidence="2">
    <location>
        <begin position="33"/>
        <end position="53"/>
    </location>
</feature>
<proteinExistence type="predicted"/>
<dbReference type="Gene3D" id="2.115.10.20">
    <property type="entry name" value="Glycosyl hydrolase domain, family 43"/>
    <property type="match status" value="3"/>
</dbReference>
<feature type="region of interest" description="Disordered" evidence="1">
    <location>
        <begin position="67"/>
        <end position="87"/>
    </location>
</feature>
<evidence type="ECO:0000256" key="1">
    <source>
        <dbReference type="SAM" id="MobiDB-lite"/>
    </source>
</evidence>
<reference evidence="3 4" key="1">
    <citation type="submission" date="2024-02" db="EMBL/GenBank/DDBJ databases">
        <authorList>
            <person name="Chen Y."/>
            <person name="Shah S."/>
            <person name="Dougan E. K."/>
            <person name="Thang M."/>
            <person name="Chan C."/>
        </authorList>
    </citation>
    <scope>NUCLEOTIDE SEQUENCE [LARGE SCALE GENOMIC DNA]</scope>
</reference>
<dbReference type="PANTHER" id="PTHR35279">
    <property type="match status" value="1"/>
</dbReference>
<keyword evidence="4" id="KW-1185">Reference proteome</keyword>
<keyword evidence="2" id="KW-0472">Membrane</keyword>
<organism evidence="3 4">
    <name type="scientific">Durusdinium trenchii</name>
    <dbReference type="NCBI Taxonomy" id="1381693"/>
    <lineage>
        <taxon>Eukaryota</taxon>
        <taxon>Sar</taxon>
        <taxon>Alveolata</taxon>
        <taxon>Dinophyceae</taxon>
        <taxon>Suessiales</taxon>
        <taxon>Symbiodiniaceae</taxon>
        <taxon>Durusdinium</taxon>
    </lineage>
</organism>
<gene>
    <name evidence="3" type="ORF">CCMP2556_LOCUS9125</name>
</gene>
<dbReference type="Proteomes" id="UP001642484">
    <property type="component" value="Unassembled WGS sequence"/>
</dbReference>